<comment type="similarity">
    <text evidence="2 7">Belongs to the membrane-bound acyltransferase family.</text>
</comment>
<sequence>MLFNSIVFAVFAVVFFSVWWLVKWRPTARYLTIIGFSFFFYAYDTPWWLLLLMGTAILDYFAGLGILSRPHLKRLWVTLSLSGNLGLLLFFKYQFFIGKNLSHVLQLSGLNLDIPVRQLALPIGISFYTFQSMSYTIGAYRGILTPTRNILHFFAYVSLWPQLVAGPIEKAAHLLPQVANPKPLEDSDVWEAMLLIVRGFFKKMVIADNLAPAVNAAFGATSFVSSAPHWWLISIMFALQIYGDFSGYTDIARGFAKLMGLEFALNFNHPYGARSVQDFWRKWHISLSTWFRDYLYIPLGGNRGSTWQGVRNMWITMLVSGIWHGAAWTFLIWGALHATYLTVERFTDWPKKLATKPGGKHLAAVLVFGLVTIAWVFFRSNSTHQAFSIVATMLNPLRMSLAPLKAVDPSTYFFLLLAIAMVLNSYFGWLRNLYANNSTVRNLRPVFVALLIMVCIFWRGPGGAFIYFQF</sequence>
<feature type="transmembrane region" description="Helical" evidence="8">
    <location>
        <begin position="116"/>
        <end position="138"/>
    </location>
</feature>
<dbReference type="InterPro" id="IPR028362">
    <property type="entry name" value="AlgI"/>
</dbReference>
<dbReference type="KEGG" id="fgi:OP10G_3257"/>
<feature type="transmembrane region" description="Helical" evidence="8">
    <location>
        <begin position="412"/>
        <end position="434"/>
    </location>
</feature>
<evidence type="ECO:0000256" key="4">
    <source>
        <dbReference type="ARBA" id="ARBA00022692"/>
    </source>
</evidence>
<dbReference type="STRING" id="661478.OP10G_3257"/>
<dbReference type="OrthoDB" id="9805788at2"/>
<evidence type="ECO:0000256" key="1">
    <source>
        <dbReference type="ARBA" id="ARBA00004651"/>
    </source>
</evidence>
<dbReference type="GO" id="GO:0005886">
    <property type="term" value="C:plasma membrane"/>
    <property type="evidence" value="ECO:0007669"/>
    <property type="project" value="UniProtKB-SubCell"/>
</dbReference>
<dbReference type="Pfam" id="PF03062">
    <property type="entry name" value="MBOAT"/>
    <property type="match status" value="1"/>
</dbReference>
<evidence type="ECO:0000256" key="8">
    <source>
        <dbReference type="SAM" id="Phobius"/>
    </source>
</evidence>
<keyword evidence="3 7" id="KW-1003">Cell membrane</keyword>
<comment type="subcellular location">
    <subcellularLocation>
        <location evidence="1">Cell membrane</location>
        <topology evidence="1">Multi-pass membrane protein</topology>
    </subcellularLocation>
</comment>
<reference evidence="9 10" key="1">
    <citation type="journal article" date="2014" name="PLoS ONE">
        <title>The first complete genome sequence of the class fimbriimonadia in the phylum armatimonadetes.</title>
        <authorList>
            <person name="Hu Z.Y."/>
            <person name="Wang Y.Z."/>
            <person name="Im W.T."/>
            <person name="Wang S.Y."/>
            <person name="Zhao G.P."/>
            <person name="Zheng H.J."/>
            <person name="Quan Z.X."/>
        </authorList>
    </citation>
    <scope>NUCLEOTIDE SEQUENCE [LARGE SCALE GENOMIC DNA]</scope>
    <source>
        <strain evidence="9">Gsoil 348</strain>
    </source>
</reference>
<keyword evidence="10" id="KW-1185">Reference proteome</keyword>
<dbReference type="PANTHER" id="PTHR13285">
    <property type="entry name" value="ACYLTRANSFERASE"/>
    <property type="match status" value="1"/>
</dbReference>
<dbReference type="eggNOG" id="COG1696">
    <property type="taxonomic scope" value="Bacteria"/>
</dbReference>
<keyword evidence="5 8" id="KW-1133">Transmembrane helix</keyword>
<proteinExistence type="inferred from homology"/>
<dbReference type="Proteomes" id="UP000027982">
    <property type="component" value="Chromosome"/>
</dbReference>
<organism evidence="9 10">
    <name type="scientific">Fimbriimonas ginsengisoli Gsoil 348</name>
    <dbReference type="NCBI Taxonomy" id="661478"/>
    <lineage>
        <taxon>Bacteria</taxon>
        <taxon>Bacillati</taxon>
        <taxon>Armatimonadota</taxon>
        <taxon>Fimbriimonadia</taxon>
        <taxon>Fimbriimonadales</taxon>
        <taxon>Fimbriimonadaceae</taxon>
        <taxon>Fimbriimonas</taxon>
    </lineage>
</organism>
<dbReference type="InterPro" id="IPR004299">
    <property type="entry name" value="MBOAT_fam"/>
</dbReference>
<evidence type="ECO:0000256" key="5">
    <source>
        <dbReference type="ARBA" id="ARBA00022989"/>
    </source>
</evidence>
<feature type="transmembrane region" description="Helical" evidence="8">
    <location>
        <begin position="49"/>
        <end position="68"/>
    </location>
</feature>
<evidence type="ECO:0000256" key="6">
    <source>
        <dbReference type="ARBA" id="ARBA00023136"/>
    </source>
</evidence>
<keyword evidence="7 9" id="KW-0012">Acyltransferase</keyword>
<dbReference type="AlphaFoldDB" id="A0A068NV47"/>
<dbReference type="InterPro" id="IPR051085">
    <property type="entry name" value="MB_O-acyltransferase"/>
</dbReference>
<keyword evidence="7 9" id="KW-0808">Transferase</keyword>
<dbReference type="RefSeq" id="WP_025229428.1">
    <property type="nucleotide sequence ID" value="NZ_CP007139.1"/>
</dbReference>
<feature type="transmembrane region" description="Helical" evidence="8">
    <location>
        <begin position="446"/>
        <end position="468"/>
    </location>
</feature>
<evidence type="ECO:0000256" key="2">
    <source>
        <dbReference type="ARBA" id="ARBA00010323"/>
    </source>
</evidence>
<keyword evidence="4 8" id="KW-0812">Transmembrane</keyword>
<gene>
    <name evidence="9" type="ORF">OP10G_3257</name>
</gene>
<dbReference type="HOGENOM" id="CLU_025255_0_1_0"/>
<dbReference type="PIRSF" id="PIRSF016636">
    <property type="entry name" value="AlgI_DltB"/>
    <property type="match status" value="1"/>
</dbReference>
<dbReference type="GO" id="GO:0042121">
    <property type="term" value="P:alginic acid biosynthetic process"/>
    <property type="evidence" value="ECO:0007669"/>
    <property type="project" value="InterPro"/>
</dbReference>
<evidence type="ECO:0000313" key="10">
    <source>
        <dbReference type="Proteomes" id="UP000027982"/>
    </source>
</evidence>
<keyword evidence="6 7" id="KW-0472">Membrane</keyword>
<feature type="transmembrane region" description="Helical" evidence="8">
    <location>
        <begin position="75"/>
        <end position="96"/>
    </location>
</feature>
<dbReference type="GO" id="GO:0016746">
    <property type="term" value="F:acyltransferase activity"/>
    <property type="evidence" value="ECO:0007669"/>
    <property type="project" value="UniProtKB-KW"/>
</dbReference>
<evidence type="ECO:0000313" key="9">
    <source>
        <dbReference type="EMBL" id="AIE86625.1"/>
    </source>
</evidence>
<feature type="transmembrane region" description="Helical" evidence="8">
    <location>
        <begin position="313"/>
        <end position="341"/>
    </location>
</feature>
<accession>A0A068NV47</accession>
<feature type="transmembrane region" description="Helical" evidence="8">
    <location>
        <begin position="361"/>
        <end position="378"/>
    </location>
</feature>
<dbReference type="InterPro" id="IPR024194">
    <property type="entry name" value="Ac/AlaTfrase_AlgI/DltB"/>
</dbReference>
<dbReference type="EMBL" id="CP007139">
    <property type="protein sequence ID" value="AIE86625.1"/>
    <property type="molecule type" value="Genomic_DNA"/>
</dbReference>
<protein>
    <submittedName>
        <fullName evidence="9">Membrane-bound O-acyltransferase</fullName>
    </submittedName>
</protein>
<name>A0A068NV47_FIMGI</name>
<feature type="transmembrane region" description="Helical" evidence="8">
    <location>
        <begin position="6"/>
        <end position="22"/>
    </location>
</feature>
<dbReference type="PIRSF" id="PIRSF500217">
    <property type="entry name" value="AlgI"/>
    <property type="match status" value="1"/>
</dbReference>
<evidence type="ECO:0000256" key="3">
    <source>
        <dbReference type="ARBA" id="ARBA00022475"/>
    </source>
</evidence>
<dbReference type="PANTHER" id="PTHR13285:SF18">
    <property type="entry name" value="PROTEIN-CYSTEINE N-PALMITOYLTRANSFERASE RASP"/>
    <property type="match status" value="1"/>
</dbReference>
<evidence type="ECO:0000256" key="7">
    <source>
        <dbReference type="PIRNR" id="PIRNR016636"/>
    </source>
</evidence>